<comment type="function">
    <text evidence="4">5'-3' exonuclease acting preferentially on double-stranded DNA.</text>
</comment>
<dbReference type="Pfam" id="PF01367">
    <property type="entry name" value="5_3_exonuc"/>
    <property type="match status" value="1"/>
</dbReference>
<dbReference type="InterPro" id="IPR008918">
    <property type="entry name" value="HhH2"/>
</dbReference>
<evidence type="ECO:0000313" key="8">
    <source>
        <dbReference type="Proteomes" id="UP000289862"/>
    </source>
</evidence>
<evidence type="ECO:0000256" key="3">
    <source>
        <dbReference type="ARBA" id="ARBA00023125"/>
    </source>
</evidence>
<dbReference type="Proteomes" id="UP000289862">
    <property type="component" value="Chromosome"/>
</dbReference>
<dbReference type="FunFam" id="1.10.150.20:FF:000003">
    <property type="entry name" value="DNA polymerase I"/>
    <property type="match status" value="1"/>
</dbReference>
<dbReference type="RefSeq" id="WP_119571817.1">
    <property type="nucleotide sequence ID" value="NZ_LR215031.1"/>
</dbReference>
<dbReference type="GO" id="GO:0017108">
    <property type="term" value="F:5'-flap endonuclease activity"/>
    <property type="evidence" value="ECO:0007669"/>
    <property type="project" value="InterPro"/>
</dbReference>
<dbReference type="GO" id="GO:0008409">
    <property type="term" value="F:5'-3' exonuclease activity"/>
    <property type="evidence" value="ECO:0007669"/>
    <property type="project" value="InterPro"/>
</dbReference>
<dbReference type="CDD" id="cd09859">
    <property type="entry name" value="PIN_53EXO"/>
    <property type="match status" value="1"/>
</dbReference>
<gene>
    <name evidence="7" type="primary">MCYN0484</name>
    <name evidence="7" type="ORF">NCTC10186_00261</name>
</gene>
<dbReference type="InterPro" id="IPR029060">
    <property type="entry name" value="PIN-like_dom_sf"/>
</dbReference>
<organism evidence="7 8">
    <name type="scientific">Mycoplasmopsis gallopavonis</name>
    <dbReference type="NCBI Taxonomy" id="76629"/>
    <lineage>
        <taxon>Bacteria</taxon>
        <taxon>Bacillati</taxon>
        <taxon>Mycoplasmatota</taxon>
        <taxon>Mycoplasmoidales</taxon>
        <taxon>Metamycoplasmataceae</taxon>
        <taxon>Mycoplasmopsis</taxon>
    </lineage>
</organism>
<dbReference type="Pfam" id="PF02739">
    <property type="entry name" value="5_3_exonuc_N"/>
    <property type="match status" value="1"/>
</dbReference>
<evidence type="ECO:0000256" key="4">
    <source>
        <dbReference type="ARBA" id="ARBA00049957"/>
    </source>
</evidence>
<dbReference type="CDD" id="cd09898">
    <property type="entry name" value="H3TH_53EXO"/>
    <property type="match status" value="1"/>
</dbReference>
<dbReference type="InterPro" id="IPR002421">
    <property type="entry name" value="5-3_exonuclease"/>
</dbReference>
<keyword evidence="7" id="KW-0548">Nucleotidyltransferase</keyword>
<dbReference type="OrthoDB" id="9806424at2"/>
<keyword evidence="8" id="KW-1185">Reference proteome</keyword>
<evidence type="ECO:0000259" key="6">
    <source>
        <dbReference type="SMART" id="SM00475"/>
    </source>
</evidence>
<feature type="domain" description="5'-3' exonuclease" evidence="6">
    <location>
        <begin position="4"/>
        <end position="268"/>
    </location>
</feature>
<dbReference type="SMART" id="SM00279">
    <property type="entry name" value="HhH2"/>
    <property type="match status" value="1"/>
</dbReference>
<proteinExistence type="predicted"/>
<dbReference type="AlphaFoldDB" id="A0A449AZ51"/>
<dbReference type="PANTHER" id="PTHR42646:SF2">
    <property type="entry name" value="5'-3' EXONUCLEASE FAMILY PROTEIN"/>
    <property type="match status" value="1"/>
</dbReference>
<dbReference type="InterPro" id="IPR020045">
    <property type="entry name" value="DNA_polI_H3TH"/>
</dbReference>
<evidence type="ECO:0000256" key="5">
    <source>
        <dbReference type="ARBA" id="ARBA00050026"/>
    </source>
</evidence>
<dbReference type="PANTHER" id="PTHR42646">
    <property type="entry name" value="FLAP ENDONUCLEASE XNI"/>
    <property type="match status" value="1"/>
</dbReference>
<dbReference type="GO" id="GO:0016779">
    <property type="term" value="F:nucleotidyltransferase activity"/>
    <property type="evidence" value="ECO:0007669"/>
    <property type="project" value="UniProtKB-KW"/>
</dbReference>
<keyword evidence="1" id="KW-0540">Nuclease</keyword>
<dbReference type="InterPro" id="IPR020046">
    <property type="entry name" value="5-3_exonucl_a-hlix_arch_N"/>
</dbReference>
<dbReference type="GO" id="GO:0033567">
    <property type="term" value="P:DNA replication, Okazaki fragment processing"/>
    <property type="evidence" value="ECO:0007669"/>
    <property type="project" value="InterPro"/>
</dbReference>
<reference evidence="7 8" key="1">
    <citation type="submission" date="2019-01" db="EMBL/GenBank/DDBJ databases">
        <authorList>
            <consortium name="Pathogen Informatics"/>
        </authorList>
    </citation>
    <scope>NUCLEOTIDE SEQUENCE [LARGE SCALE GENOMIC DNA]</scope>
    <source>
        <strain evidence="7 8">NCTC10186</strain>
    </source>
</reference>
<dbReference type="SUPFAM" id="SSF88723">
    <property type="entry name" value="PIN domain-like"/>
    <property type="match status" value="1"/>
</dbReference>
<dbReference type="SMART" id="SM00475">
    <property type="entry name" value="53EXOc"/>
    <property type="match status" value="1"/>
</dbReference>
<evidence type="ECO:0000256" key="1">
    <source>
        <dbReference type="ARBA" id="ARBA00022722"/>
    </source>
</evidence>
<dbReference type="EMBL" id="LR215031">
    <property type="protein sequence ID" value="VEU72790.1"/>
    <property type="molecule type" value="Genomic_DNA"/>
</dbReference>
<sequence>MNNKQEETLSLVIDGNYLMFQSFFATQKNYGGELLRSSKGVPTNAITTFISQLVKLVSFFKPSKLFIAFDAKEKTSRHLQYSEYKSGRSKAPEELFIQFDLIKQILGKLEIQFLQISGYEADDLIAAYCSKIPGLKLIFSRDKDLLQLVNNDVAVIEKNSVGYQLIDNHNFFEKFGFYPYQVVSFKGLKGDSSDNLPGVKGIGDIIAKKLLAKFDNFEGIYQNIESKEITEAIRKKLIAGKEEGYMSYNLAQLISDVPGFDANPLLYTLTINFPQAEELLDELELNTNKRLLKSLWQQL</sequence>
<evidence type="ECO:0000313" key="7">
    <source>
        <dbReference type="EMBL" id="VEU72790.1"/>
    </source>
</evidence>
<name>A0A449AZ51_9BACT</name>
<dbReference type="GO" id="GO:0003677">
    <property type="term" value="F:DNA binding"/>
    <property type="evidence" value="ECO:0007669"/>
    <property type="project" value="UniProtKB-KW"/>
</dbReference>
<dbReference type="Gene3D" id="1.10.150.20">
    <property type="entry name" value="5' to 3' exonuclease, C-terminal subdomain"/>
    <property type="match status" value="1"/>
</dbReference>
<evidence type="ECO:0000256" key="2">
    <source>
        <dbReference type="ARBA" id="ARBA00022801"/>
    </source>
</evidence>
<protein>
    <recommendedName>
        <fullName evidence="5">5'-3' exonuclease</fullName>
    </recommendedName>
</protein>
<accession>A0A449AZ51</accession>
<dbReference type="InterPro" id="IPR038969">
    <property type="entry name" value="FEN"/>
</dbReference>
<dbReference type="SUPFAM" id="SSF47807">
    <property type="entry name" value="5' to 3' exonuclease, C-terminal subdomain"/>
    <property type="match status" value="1"/>
</dbReference>
<keyword evidence="3" id="KW-0238">DNA-binding</keyword>
<dbReference type="Gene3D" id="3.40.50.1010">
    <property type="entry name" value="5'-nuclease"/>
    <property type="match status" value="1"/>
</dbReference>
<dbReference type="InterPro" id="IPR036279">
    <property type="entry name" value="5-3_exonuclease_C_sf"/>
</dbReference>
<keyword evidence="2 7" id="KW-0378">Hydrolase</keyword>
<keyword evidence="7" id="KW-0808">Transferase</keyword>
<dbReference type="KEGG" id="mgal:NCTC10186_00261"/>